<feature type="transmembrane region" description="Helical" evidence="4">
    <location>
        <begin position="223"/>
        <end position="241"/>
    </location>
</feature>
<feature type="transmembrane region" description="Helical" evidence="4">
    <location>
        <begin position="357"/>
        <end position="378"/>
    </location>
</feature>
<keyword evidence="7" id="KW-1185">Reference proteome</keyword>
<feature type="transmembrane region" description="Helical" evidence="4">
    <location>
        <begin position="133"/>
        <end position="152"/>
    </location>
</feature>
<accession>A0AAD6GAC6</accession>
<dbReference type="PROSITE" id="PS50850">
    <property type="entry name" value="MFS"/>
    <property type="match status" value="1"/>
</dbReference>
<evidence type="ECO:0000313" key="6">
    <source>
        <dbReference type="EMBL" id="KAJ5526071.1"/>
    </source>
</evidence>
<keyword evidence="4" id="KW-0472">Membrane</keyword>
<protein>
    <submittedName>
        <fullName evidence="6">Major facilitator superfamily domain general substrate transporter</fullName>
    </submittedName>
</protein>
<dbReference type="Pfam" id="PF07690">
    <property type="entry name" value="MFS_1"/>
    <property type="match status" value="1"/>
</dbReference>
<feature type="transmembrane region" description="Helical" evidence="4">
    <location>
        <begin position="62"/>
        <end position="82"/>
    </location>
</feature>
<comment type="caution">
    <text evidence="6">The sequence shown here is derived from an EMBL/GenBank/DDBJ whole genome shotgun (WGS) entry which is preliminary data.</text>
</comment>
<sequence>MSLSHSEDNESSLCSGNSDGDPTRKANDSHKAYPPGALCKKTEFEGGPNEGYLPQVDGGVHAWLFLLAATMLEALVWGYAFSFGVFQDFYSVHEPFKGSRNIAVIGTCAMGIAYLLAPFTIMMMIMIPRLARWISTVGIVIVCVSLVLSSFASSTTQLILAQGVAYGIGACFSYTPSILYMSEWFVKRKGLAFGISLAGSGVSGVIFPPLIQWLLGEYGVQTTLRVSAVILFILAVPFLYWHKPRLPPPMAPSYDRLNLRFLYSRVYNIYQLGNTVEALGFFLPTIYLPTYARSIGASEIVSSLTVTLINLSWVFSSVFMGFLSDRYHCTTCILISTVGTVLAVFFLWGFAINIPVLYVFCVAYGLLAGGYTATWAGVAEEIGRANPAADVSVIYPFMELGRGIGNLASGPLSEALLKADNWQGSAYGVYGSGYGTLVVCTGATALIGGVSIAARQLNWV</sequence>
<feature type="compositionally biased region" description="Basic and acidic residues" evidence="3">
    <location>
        <begin position="21"/>
        <end position="31"/>
    </location>
</feature>
<dbReference type="GO" id="GO:0016020">
    <property type="term" value="C:membrane"/>
    <property type="evidence" value="ECO:0007669"/>
    <property type="project" value="UniProtKB-SubCell"/>
</dbReference>
<evidence type="ECO:0000256" key="3">
    <source>
        <dbReference type="SAM" id="MobiDB-lite"/>
    </source>
</evidence>
<name>A0AAD6GAC6_9EURO</name>
<dbReference type="PANTHER" id="PTHR11360:SF287">
    <property type="entry name" value="MFS MONOCARBOXYLATE TRANSPORTER"/>
    <property type="match status" value="1"/>
</dbReference>
<feature type="transmembrane region" description="Helical" evidence="4">
    <location>
        <begin position="262"/>
        <end position="288"/>
    </location>
</feature>
<evidence type="ECO:0000256" key="1">
    <source>
        <dbReference type="ARBA" id="ARBA00004141"/>
    </source>
</evidence>
<gene>
    <name evidence="6" type="ORF">N7494_012721</name>
</gene>
<dbReference type="InterPro" id="IPR020846">
    <property type="entry name" value="MFS_dom"/>
</dbReference>
<dbReference type="Proteomes" id="UP001220324">
    <property type="component" value="Unassembled WGS sequence"/>
</dbReference>
<evidence type="ECO:0000313" key="7">
    <source>
        <dbReference type="Proteomes" id="UP001220324"/>
    </source>
</evidence>
<feature type="transmembrane region" description="Helical" evidence="4">
    <location>
        <begin position="158"/>
        <end position="179"/>
    </location>
</feature>
<feature type="transmembrane region" description="Helical" evidence="4">
    <location>
        <begin position="102"/>
        <end position="121"/>
    </location>
</feature>
<evidence type="ECO:0000256" key="2">
    <source>
        <dbReference type="ARBA" id="ARBA00006727"/>
    </source>
</evidence>
<feature type="region of interest" description="Disordered" evidence="3">
    <location>
        <begin position="1"/>
        <end position="34"/>
    </location>
</feature>
<comment type="subcellular location">
    <subcellularLocation>
        <location evidence="1">Membrane</location>
        <topology evidence="1">Multi-pass membrane protein</topology>
    </subcellularLocation>
</comment>
<dbReference type="InterPro" id="IPR011701">
    <property type="entry name" value="MFS"/>
</dbReference>
<dbReference type="PANTHER" id="PTHR11360">
    <property type="entry name" value="MONOCARBOXYLATE TRANSPORTER"/>
    <property type="match status" value="1"/>
</dbReference>
<dbReference type="GO" id="GO:0022857">
    <property type="term" value="F:transmembrane transporter activity"/>
    <property type="evidence" value="ECO:0007669"/>
    <property type="project" value="InterPro"/>
</dbReference>
<keyword evidence="4" id="KW-1133">Transmembrane helix</keyword>
<organism evidence="6 7">
    <name type="scientific">Penicillium frequentans</name>
    <dbReference type="NCBI Taxonomy" id="3151616"/>
    <lineage>
        <taxon>Eukaryota</taxon>
        <taxon>Fungi</taxon>
        <taxon>Dikarya</taxon>
        <taxon>Ascomycota</taxon>
        <taxon>Pezizomycotina</taxon>
        <taxon>Eurotiomycetes</taxon>
        <taxon>Eurotiomycetidae</taxon>
        <taxon>Eurotiales</taxon>
        <taxon>Aspergillaceae</taxon>
        <taxon>Penicillium</taxon>
    </lineage>
</organism>
<keyword evidence="4" id="KW-0812">Transmembrane</keyword>
<feature type="domain" description="Major facilitator superfamily (MFS) profile" evidence="5">
    <location>
        <begin position="266"/>
        <end position="460"/>
    </location>
</feature>
<dbReference type="AlphaFoldDB" id="A0AAD6GAC6"/>
<proteinExistence type="inferred from homology"/>
<feature type="transmembrane region" description="Helical" evidence="4">
    <location>
        <begin position="330"/>
        <end position="351"/>
    </location>
</feature>
<dbReference type="InterPro" id="IPR050327">
    <property type="entry name" value="Proton-linked_MCT"/>
</dbReference>
<dbReference type="InterPro" id="IPR036259">
    <property type="entry name" value="MFS_trans_sf"/>
</dbReference>
<dbReference type="Gene3D" id="1.20.1250.20">
    <property type="entry name" value="MFS general substrate transporter like domains"/>
    <property type="match status" value="2"/>
</dbReference>
<evidence type="ECO:0000256" key="4">
    <source>
        <dbReference type="SAM" id="Phobius"/>
    </source>
</evidence>
<reference evidence="6 7" key="1">
    <citation type="journal article" date="2023" name="IMA Fungus">
        <title>Comparative genomic study of the Penicillium genus elucidates a diverse pangenome and 15 lateral gene transfer events.</title>
        <authorList>
            <person name="Petersen C."/>
            <person name="Sorensen T."/>
            <person name="Nielsen M.R."/>
            <person name="Sondergaard T.E."/>
            <person name="Sorensen J.L."/>
            <person name="Fitzpatrick D.A."/>
            <person name="Frisvad J.C."/>
            <person name="Nielsen K.L."/>
        </authorList>
    </citation>
    <scope>NUCLEOTIDE SEQUENCE [LARGE SCALE GENOMIC DNA]</scope>
    <source>
        <strain evidence="6 7">IBT 35679</strain>
    </source>
</reference>
<evidence type="ECO:0000259" key="5">
    <source>
        <dbReference type="PROSITE" id="PS50850"/>
    </source>
</evidence>
<dbReference type="SUPFAM" id="SSF103473">
    <property type="entry name" value="MFS general substrate transporter"/>
    <property type="match status" value="1"/>
</dbReference>
<dbReference type="EMBL" id="JAQIZZ010000008">
    <property type="protein sequence ID" value="KAJ5526071.1"/>
    <property type="molecule type" value="Genomic_DNA"/>
</dbReference>
<feature type="transmembrane region" description="Helical" evidence="4">
    <location>
        <begin position="191"/>
        <end position="211"/>
    </location>
</feature>
<feature type="compositionally biased region" description="Polar residues" evidence="3">
    <location>
        <begin position="11"/>
        <end position="20"/>
    </location>
</feature>
<comment type="similarity">
    <text evidence="2">Belongs to the major facilitator superfamily. Monocarboxylate porter (TC 2.A.1.13) family.</text>
</comment>
<feature type="transmembrane region" description="Helical" evidence="4">
    <location>
        <begin position="300"/>
        <end position="323"/>
    </location>
</feature>